<dbReference type="AlphaFoldDB" id="A0ABC8V5P3"/>
<keyword evidence="1" id="KW-0812">Transmembrane</keyword>
<keyword evidence="3" id="KW-1185">Reference proteome</keyword>
<organism evidence="2 3">
    <name type="scientific">Ilex paraguariensis</name>
    <name type="common">yerba mate</name>
    <dbReference type="NCBI Taxonomy" id="185542"/>
    <lineage>
        <taxon>Eukaryota</taxon>
        <taxon>Viridiplantae</taxon>
        <taxon>Streptophyta</taxon>
        <taxon>Embryophyta</taxon>
        <taxon>Tracheophyta</taxon>
        <taxon>Spermatophyta</taxon>
        <taxon>Magnoliopsida</taxon>
        <taxon>eudicotyledons</taxon>
        <taxon>Gunneridae</taxon>
        <taxon>Pentapetalae</taxon>
        <taxon>asterids</taxon>
        <taxon>campanulids</taxon>
        <taxon>Aquifoliales</taxon>
        <taxon>Aquifoliaceae</taxon>
        <taxon>Ilex</taxon>
    </lineage>
</organism>
<feature type="transmembrane region" description="Helical" evidence="1">
    <location>
        <begin position="61"/>
        <end position="78"/>
    </location>
</feature>
<evidence type="ECO:0000313" key="3">
    <source>
        <dbReference type="Proteomes" id="UP001642360"/>
    </source>
</evidence>
<reference evidence="2 3" key="1">
    <citation type="submission" date="2024-02" db="EMBL/GenBank/DDBJ databases">
        <authorList>
            <person name="Vignale AGUSTIN F."/>
            <person name="Sosa J E."/>
            <person name="Modenutti C."/>
        </authorList>
    </citation>
    <scope>NUCLEOTIDE SEQUENCE [LARGE SCALE GENOMIC DNA]</scope>
</reference>
<keyword evidence="1" id="KW-1133">Transmembrane helix</keyword>
<sequence>MLSFPSSHEISFCPQTTMAYEDLILHTHSIKCNKIDNLYCFFLISPNDKPNISSFIFKPNISSLLFFHIIFFLFLYSGDRKSAEKIRKKKCPKSICFKMDVG</sequence>
<dbReference type="Proteomes" id="UP001642360">
    <property type="component" value="Unassembled WGS sequence"/>
</dbReference>
<protein>
    <submittedName>
        <fullName evidence="2">Uncharacterized protein</fullName>
    </submittedName>
</protein>
<keyword evidence="1" id="KW-0472">Membrane</keyword>
<accession>A0ABC8V5P3</accession>
<dbReference type="EMBL" id="CAUOFW020010568">
    <property type="protein sequence ID" value="CAK9188648.1"/>
    <property type="molecule type" value="Genomic_DNA"/>
</dbReference>
<gene>
    <name evidence="2" type="ORF">ILEXP_LOCUS59345</name>
</gene>
<proteinExistence type="predicted"/>
<evidence type="ECO:0000256" key="1">
    <source>
        <dbReference type="SAM" id="Phobius"/>
    </source>
</evidence>
<evidence type="ECO:0000313" key="2">
    <source>
        <dbReference type="EMBL" id="CAK9188648.1"/>
    </source>
</evidence>
<comment type="caution">
    <text evidence="2">The sequence shown here is derived from an EMBL/GenBank/DDBJ whole genome shotgun (WGS) entry which is preliminary data.</text>
</comment>
<name>A0ABC8V5P3_9AQUA</name>